<dbReference type="GO" id="GO:0016989">
    <property type="term" value="F:sigma factor antagonist activity"/>
    <property type="evidence" value="ECO:0007669"/>
    <property type="project" value="TreeGrafter"/>
</dbReference>
<dbReference type="PANTHER" id="PTHR30273:SF2">
    <property type="entry name" value="PROTEIN FECR"/>
    <property type="match status" value="1"/>
</dbReference>
<dbReference type="Pfam" id="PF04773">
    <property type="entry name" value="FecR"/>
    <property type="match status" value="1"/>
</dbReference>
<name>A0A5C6AVN2_9BACT</name>
<evidence type="ECO:0000313" key="7">
    <source>
        <dbReference type="EMBL" id="TWU04085.1"/>
    </source>
</evidence>
<dbReference type="EMBL" id="SJPM01000001">
    <property type="protein sequence ID" value="TWU04085.1"/>
    <property type="molecule type" value="Genomic_DNA"/>
</dbReference>
<keyword evidence="2" id="KW-0964">Secreted</keyword>
<evidence type="ECO:0000259" key="5">
    <source>
        <dbReference type="Pfam" id="PF04773"/>
    </source>
</evidence>
<dbReference type="GO" id="GO:0005576">
    <property type="term" value="C:extracellular region"/>
    <property type="evidence" value="ECO:0007669"/>
    <property type="project" value="UniProtKB-SubCell"/>
</dbReference>
<keyword evidence="4" id="KW-1133">Transmembrane helix</keyword>
<organism evidence="7 8">
    <name type="scientific">Neorhodopirellula pilleata</name>
    <dbReference type="NCBI Taxonomy" id="2714738"/>
    <lineage>
        <taxon>Bacteria</taxon>
        <taxon>Pseudomonadati</taxon>
        <taxon>Planctomycetota</taxon>
        <taxon>Planctomycetia</taxon>
        <taxon>Pirellulales</taxon>
        <taxon>Pirellulaceae</taxon>
        <taxon>Neorhodopirellula</taxon>
    </lineage>
</organism>
<dbReference type="PANTHER" id="PTHR30273">
    <property type="entry name" value="PERIPLASMIC SIGNAL SENSOR AND SIGMA FACTOR ACTIVATOR FECR-RELATED"/>
    <property type="match status" value="1"/>
</dbReference>
<dbReference type="OrthoDB" id="287035at2"/>
<dbReference type="InterPro" id="IPR006860">
    <property type="entry name" value="FecR"/>
</dbReference>
<dbReference type="Proteomes" id="UP000316213">
    <property type="component" value="Unassembled WGS sequence"/>
</dbReference>
<evidence type="ECO:0000256" key="4">
    <source>
        <dbReference type="SAM" id="Phobius"/>
    </source>
</evidence>
<comment type="subcellular location">
    <subcellularLocation>
        <location evidence="1">Secreted</location>
    </subcellularLocation>
</comment>
<evidence type="ECO:0000256" key="3">
    <source>
        <dbReference type="ARBA" id="ARBA00022729"/>
    </source>
</evidence>
<dbReference type="InterPro" id="IPR055372">
    <property type="entry name" value="CBM96"/>
</dbReference>
<evidence type="ECO:0000259" key="6">
    <source>
        <dbReference type="Pfam" id="PF24517"/>
    </source>
</evidence>
<feature type="domain" description="Carbohydrate-binding module family 96" evidence="6">
    <location>
        <begin position="292"/>
        <end position="423"/>
    </location>
</feature>
<evidence type="ECO:0000313" key="8">
    <source>
        <dbReference type="Proteomes" id="UP000316213"/>
    </source>
</evidence>
<dbReference type="RefSeq" id="WP_146576471.1">
    <property type="nucleotide sequence ID" value="NZ_SJPM01000001.1"/>
</dbReference>
<proteinExistence type="predicted"/>
<feature type="domain" description="FecR protein" evidence="5">
    <location>
        <begin position="180"/>
        <end position="230"/>
    </location>
</feature>
<dbReference type="NCBIfam" id="NF033679">
    <property type="entry name" value="DNRLRE_dom"/>
    <property type="match status" value="1"/>
</dbReference>
<sequence>MNEQESWARYRELRDKVLDQRADDAEVAELERWILADDTIKRDYVEYMHQESALNLQADRVPGRVHTSFFLESDSRMSRAPQRLRSRWYYPVLAASFLLAFATAFTLYLQRAGHFVATMGLTENCHWGASDMPTMEGASLTRGQLTLVSGIAVLKFPLVDVTLEGPASVDLVSSERCLVRLGRVFAKVHPGGEGFVIETPTATLTDRGTVFGVNVTSEGTSDINVIEGLVDAKHLATGKMVAVTTQSPLRMSRSTIESMDHFADATPFESETIAKSDSLRLMQISTAVGNGRDAYVIAGKERPNTGNVGVILVKESLVQEGVWRRRAYLHFDLSLLPPGSNIRTAKLQLQGAASGIGYLAMTPTTTVAVYGLTDESAEIWDEDTIDWNESPGLFADHSQLDPAKTRLLGKFDISSSAVTDTFEIKGETLLNFLLDDTNGGVTLVIVSETIGEGESYVHGFASKRHPTLAPPVLRLGVSVDAPLLIPPR</sequence>
<keyword evidence="4" id="KW-0472">Membrane</keyword>
<accession>A0A5C6AVN2</accession>
<protein>
    <submittedName>
        <fullName evidence="7">FecR protein</fullName>
    </submittedName>
</protein>
<dbReference type="Gene3D" id="2.60.120.1440">
    <property type="match status" value="1"/>
</dbReference>
<keyword evidence="8" id="KW-1185">Reference proteome</keyword>
<evidence type="ECO:0000256" key="1">
    <source>
        <dbReference type="ARBA" id="ARBA00004613"/>
    </source>
</evidence>
<comment type="caution">
    <text evidence="7">The sequence shown here is derived from an EMBL/GenBank/DDBJ whole genome shotgun (WGS) entry which is preliminary data.</text>
</comment>
<dbReference type="Pfam" id="PF24517">
    <property type="entry name" value="CBM96"/>
    <property type="match status" value="1"/>
</dbReference>
<keyword evidence="3" id="KW-0732">Signal</keyword>
<dbReference type="AlphaFoldDB" id="A0A5C6AVN2"/>
<evidence type="ECO:0000256" key="2">
    <source>
        <dbReference type="ARBA" id="ARBA00022525"/>
    </source>
</evidence>
<dbReference type="InterPro" id="IPR012373">
    <property type="entry name" value="Ferrdict_sens_TM"/>
</dbReference>
<keyword evidence="4" id="KW-0812">Transmembrane</keyword>
<gene>
    <name evidence="7" type="ORF">Pla100_10210</name>
</gene>
<reference evidence="7 8" key="1">
    <citation type="submission" date="2019-02" db="EMBL/GenBank/DDBJ databases">
        <title>Deep-cultivation of Planctomycetes and their phenomic and genomic characterization uncovers novel biology.</title>
        <authorList>
            <person name="Wiegand S."/>
            <person name="Jogler M."/>
            <person name="Boedeker C."/>
            <person name="Pinto D."/>
            <person name="Vollmers J."/>
            <person name="Rivas-Marin E."/>
            <person name="Kohn T."/>
            <person name="Peeters S.H."/>
            <person name="Heuer A."/>
            <person name="Rast P."/>
            <person name="Oberbeckmann S."/>
            <person name="Bunk B."/>
            <person name="Jeske O."/>
            <person name="Meyerdierks A."/>
            <person name="Storesund J.E."/>
            <person name="Kallscheuer N."/>
            <person name="Luecker S."/>
            <person name="Lage O.M."/>
            <person name="Pohl T."/>
            <person name="Merkel B.J."/>
            <person name="Hornburger P."/>
            <person name="Mueller R.-W."/>
            <person name="Bruemmer F."/>
            <person name="Labrenz M."/>
            <person name="Spormann A.M."/>
            <person name="Op Den Camp H."/>
            <person name="Overmann J."/>
            <person name="Amann R."/>
            <person name="Jetten M.S.M."/>
            <person name="Mascher T."/>
            <person name="Medema M.H."/>
            <person name="Devos D.P."/>
            <person name="Kaster A.-K."/>
            <person name="Ovreas L."/>
            <person name="Rohde M."/>
            <person name="Galperin M.Y."/>
            <person name="Jogler C."/>
        </authorList>
    </citation>
    <scope>NUCLEOTIDE SEQUENCE [LARGE SCALE GENOMIC DNA]</scope>
    <source>
        <strain evidence="7 8">Pla100</strain>
    </source>
</reference>
<feature type="transmembrane region" description="Helical" evidence="4">
    <location>
        <begin position="88"/>
        <end position="109"/>
    </location>
</feature>